<dbReference type="CDD" id="cd00293">
    <property type="entry name" value="USP-like"/>
    <property type="match status" value="1"/>
</dbReference>
<dbReference type="PRINTS" id="PR01438">
    <property type="entry name" value="UNVRSLSTRESS"/>
</dbReference>
<dbReference type="InterPro" id="IPR006015">
    <property type="entry name" value="Universal_stress_UspA"/>
</dbReference>
<dbReference type="Pfam" id="PF00582">
    <property type="entry name" value="Usp"/>
    <property type="match status" value="1"/>
</dbReference>
<protein>
    <recommendedName>
        <fullName evidence="2">UspA domain-containing protein</fullName>
    </recommendedName>
</protein>
<gene>
    <name evidence="3" type="ORF">GCM10009710_23330</name>
</gene>
<sequence length="151" mass="15735">MHVLVATDGSRQSHDAAKFLRKTVDPKTVTKVSVVAVVSPLAAVPFVTDDEDSGINEMSFRASAEKAVLSVAAELTDWGPPVSTHVYGGSPAGEILKAATRFSSGLIVMASSSTRTQAALMGSVANKVVLQANAPVLVHRPAARKKAAKKK</sequence>
<reference evidence="3 4" key="1">
    <citation type="journal article" date="2019" name="Int. J. Syst. Evol. Microbiol.">
        <title>The Global Catalogue of Microorganisms (GCM) 10K type strain sequencing project: providing services to taxonomists for standard genome sequencing and annotation.</title>
        <authorList>
            <consortium name="The Broad Institute Genomics Platform"/>
            <consortium name="The Broad Institute Genome Sequencing Center for Infectious Disease"/>
            <person name="Wu L."/>
            <person name="Ma J."/>
        </authorList>
    </citation>
    <scope>NUCLEOTIDE SEQUENCE [LARGE SCALE GENOMIC DNA]</scope>
    <source>
        <strain evidence="3 4">JCM 13518</strain>
    </source>
</reference>
<organism evidence="3 4">
    <name type="scientific">Aeromicrobium alkaliterrae</name>
    <dbReference type="NCBI Taxonomy" id="302168"/>
    <lineage>
        <taxon>Bacteria</taxon>
        <taxon>Bacillati</taxon>
        <taxon>Actinomycetota</taxon>
        <taxon>Actinomycetes</taxon>
        <taxon>Propionibacteriales</taxon>
        <taxon>Nocardioidaceae</taxon>
        <taxon>Aeromicrobium</taxon>
    </lineage>
</organism>
<proteinExistence type="inferred from homology"/>
<dbReference type="PANTHER" id="PTHR46268">
    <property type="entry name" value="STRESS RESPONSE PROTEIN NHAX"/>
    <property type="match status" value="1"/>
</dbReference>
<dbReference type="InterPro" id="IPR014729">
    <property type="entry name" value="Rossmann-like_a/b/a_fold"/>
</dbReference>
<dbReference type="SUPFAM" id="SSF52402">
    <property type="entry name" value="Adenine nucleotide alpha hydrolases-like"/>
    <property type="match status" value="1"/>
</dbReference>
<accession>A0ABN2JXN4</accession>
<name>A0ABN2JXN4_9ACTN</name>
<comment type="caution">
    <text evidence="3">The sequence shown here is derived from an EMBL/GenBank/DDBJ whole genome shotgun (WGS) entry which is preliminary data.</text>
</comment>
<comment type="similarity">
    <text evidence="1">Belongs to the universal stress protein A family.</text>
</comment>
<evidence type="ECO:0000313" key="3">
    <source>
        <dbReference type="EMBL" id="GAA1742526.1"/>
    </source>
</evidence>
<dbReference type="PANTHER" id="PTHR46268:SF15">
    <property type="entry name" value="UNIVERSAL STRESS PROTEIN HP_0031"/>
    <property type="match status" value="1"/>
</dbReference>
<dbReference type="EMBL" id="BAAAME010000004">
    <property type="protein sequence ID" value="GAA1742526.1"/>
    <property type="molecule type" value="Genomic_DNA"/>
</dbReference>
<evidence type="ECO:0000313" key="4">
    <source>
        <dbReference type="Proteomes" id="UP001501057"/>
    </source>
</evidence>
<dbReference type="Proteomes" id="UP001501057">
    <property type="component" value="Unassembled WGS sequence"/>
</dbReference>
<dbReference type="InterPro" id="IPR006016">
    <property type="entry name" value="UspA"/>
</dbReference>
<evidence type="ECO:0000256" key="1">
    <source>
        <dbReference type="ARBA" id="ARBA00008791"/>
    </source>
</evidence>
<dbReference type="Gene3D" id="3.40.50.620">
    <property type="entry name" value="HUPs"/>
    <property type="match status" value="1"/>
</dbReference>
<feature type="domain" description="UspA" evidence="2">
    <location>
        <begin position="2"/>
        <end position="138"/>
    </location>
</feature>
<dbReference type="RefSeq" id="WP_344201666.1">
    <property type="nucleotide sequence ID" value="NZ_BAAAME010000004.1"/>
</dbReference>
<keyword evidence="4" id="KW-1185">Reference proteome</keyword>
<evidence type="ECO:0000259" key="2">
    <source>
        <dbReference type="Pfam" id="PF00582"/>
    </source>
</evidence>